<feature type="transmembrane region" description="Helical" evidence="1">
    <location>
        <begin position="13"/>
        <end position="30"/>
    </location>
</feature>
<dbReference type="EMBL" id="JABFAC010000009">
    <property type="protein sequence ID" value="MBA0624430.1"/>
    <property type="molecule type" value="Genomic_DNA"/>
</dbReference>
<proteinExistence type="predicted"/>
<accession>A0A7J8SF20</accession>
<dbReference type="Proteomes" id="UP000593561">
    <property type="component" value="Unassembled WGS sequence"/>
</dbReference>
<gene>
    <name evidence="2" type="ORF">Godav_009788</name>
</gene>
<sequence length="66" mass="8108">MPFAYRILRRFRISSRLCRIFGITAIMFYFRERKMILKLFRSCAIFLDHKMDIEWAEVEALREGIM</sequence>
<keyword evidence="1" id="KW-0812">Transmembrane</keyword>
<dbReference type="AlphaFoldDB" id="A0A7J8SF20"/>
<name>A0A7J8SF20_GOSDV</name>
<comment type="caution">
    <text evidence="2">The sequence shown here is derived from an EMBL/GenBank/DDBJ whole genome shotgun (WGS) entry which is preliminary data.</text>
</comment>
<evidence type="ECO:0000313" key="3">
    <source>
        <dbReference type="Proteomes" id="UP000593561"/>
    </source>
</evidence>
<evidence type="ECO:0000313" key="2">
    <source>
        <dbReference type="EMBL" id="MBA0624430.1"/>
    </source>
</evidence>
<evidence type="ECO:0000256" key="1">
    <source>
        <dbReference type="SAM" id="Phobius"/>
    </source>
</evidence>
<keyword evidence="3" id="KW-1185">Reference proteome</keyword>
<keyword evidence="1" id="KW-0472">Membrane</keyword>
<keyword evidence="1" id="KW-1133">Transmembrane helix</keyword>
<protein>
    <submittedName>
        <fullName evidence="2">Uncharacterized protein</fullName>
    </submittedName>
</protein>
<organism evidence="2 3">
    <name type="scientific">Gossypium davidsonii</name>
    <name type="common">Davidson's cotton</name>
    <name type="synonym">Gossypium klotzschianum subsp. davidsonii</name>
    <dbReference type="NCBI Taxonomy" id="34287"/>
    <lineage>
        <taxon>Eukaryota</taxon>
        <taxon>Viridiplantae</taxon>
        <taxon>Streptophyta</taxon>
        <taxon>Embryophyta</taxon>
        <taxon>Tracheophyta</taxon>
        <taxon>Spermatophyta</taxon>
        <taxon>Magnoliopsida</taxon>
        <taxon>eudicotyledons</taxon>
        <taxon>Gunneridae</taxon>
        <taxon>Pentapetalae</taxon>
        <taxon>rosids</taxon>
        <taxon>malvids</taxon>
        <taxon>Malvales</taxon>
        <taxon>Malvaceae</taxon>
        <taxon>Malvoideae</taxon>
        <taxon>Gossypium</taxon>
    </lineage>
</organism>
<reference evidence="2 3" key="1">
    <citation type="journal article" date="2019" name="Genome Biol. Evol.">
        <title>Insights into the evolution of the New World diploid cottons (Gossypium, subgenus Houzingenia) based on genome sequencing.</title>
        <authorList>
            <person name="Grover C.E."/>
            <person name="Arick M.A. 2nd"/>
            <person name="Thrash A."/>
            <person name="Conover J.L."/>
            <person name="Sanders W.S."/>
            <person name="Peterson D.G."/>
            <person name="Frelichowski J.E."/>
            <person name="Scheffler J.A."/>
            <person name="Scheffler B.E."/>
            <person name="Wendel J.F."/>
        </authorList>
    </citation>
    <scope>NUCLEOTIDE SEQUENCE [LARGE SCALE GENOMIC DNA]</scope>
    <source>
        <strain evidence="2">27</strain>
        <tissue evidence="2">Leaf</tissue>
    </source>
</reference>